<dbReference type="InterPro" id="IPR050491">
    <property type="entry name" value="AmpC-like"/>
</dbReference>
<organism evidence="4 5">
    <name type="scientific">Parvularcula lutaonensis</name>
    <dbReference type="NCBI Taxonomy" id="491923"/>
    <lineage>
        <taxon>Bacteria</taxon>
        <taxon>Pseudomonadati</taxon>
        <taxon>Pseudomonadota</taxon>
        <taxon>Alphaproteobacteria</taxon>
        <taxon>Parvularculales</taxon>
        <taxon>Parvularculaceae</taxon>
        <taxon>Parvularcula</taxon>
    </lineage>
</organism>
<accession>A0ABV7MCH2</accession>
<dbReference type="Gene3D" id="3.40.710.10">
    <property type="entry name" value="DD-peptidase/beta-lactamase superfamily"/>
    <property type="match status" value="1"/>
</dbReference>
<proteinExistence type="predicted"/>
<dbReference type="InterPro" id="IPR001466">
    <property type="entry name" value="Beta-lactam-related"/>
</dbReference>
<dbReference type="Gene3D" id="2.40.128.600">
    <property type="match status" value="1"/>
</dbReference>
<gene>
    <name evidence="4" type="ORF">ACFONP_10160</name>
</gene>
<dbReference type="RefSeq" id="WP_189575294.1">
    <property type="nucleotide sequence ID" value="NZ_BMXU01000002.1"/>
</dbReference>
<keyword evidence="4" id="KW-0378">Hydrolase</keyword>
<dbReference type="PANTHER" id="PTHR46825">
    <property type="entry name" value="D-ALANYL-D-ALANINE-CARBOXYPEPTIDASE/ENDOPEPTIDASE AMPH"/>
    <property type="match status" value="1"/>
</dbReference>
<evidence type="ECO:0000313" key="5">
    <source>
        <dbReference type="Proteomes" id="UP001595607"/>
    </source>
</evidence>
<keyword evidence="1" id="KW-0732">Signal</keyword>
<feature type="domain" description="Beta-lactamase-related" evidence="2">
    <location>
        <begin position="45"/>
        <end position="372"/>
    </location>
</feature>
<protein>
    <submittedName>
        <fullName evidence="4">Serine hydrolase</fullName>
    </submittedName>
</protein>
<comment type="caution">
    <text evidence="4">The sequence shown here is derived from an EMBL/GenBank/DDBJ whole genome shotgun (WGS) entry which is preliminary data.</text>
</comment>
<evidence type="ECO:0000259" key="3">
    <source>
        <dbReference type="Pfam" id="PF11954"/>
    </source>
</evidence>
<dbReference type="GO" id="GO:0016787">
    <property type="term" value="F:hydrolase activity"/>
    <property type="evidence" value="ECO:0007669"/>
    <property type="project" value="UniProtKB-KW"/>
</dbReference>
<name>A0ABV7MCH2_9PROT</name>
<dbReference type="EMBL" id="JBHRVA010000003">
    <property type="protein sequence ID" value="MFC3303095.1"/>
    <property type="molecule type" value="Genomic_DNA"/>
</dbReference>
<dbReference type="PANTHER" id="PTHR46825:SF15">
    <property type="entry name" value="BETA-LACTAMASE-RELATED DOMAIN-CONTAINING PROTEIN"/>
    <property type="match status" value="1"/>
</dbReference>
<evidence type="ECO:0000259" key="2">
    <source>
        <dbReference type="Pfam" id="PF00144"/>
    </source>
</evidence>
<feature type="chain" id="PRO_5045219590" evidence="1">
    <location>
        <begin position="30"/>
        <end position="513"/>
    </location>
</feature>
<reference evidence="5" key="1">
    <citation type="journal article" date="2019" name="Int. J. Syst. Evol. Microbiol.">
        <title>The Global Catalogue of Microorganisms (GCM) 10K type strain sequencing project: providing services to taxonomists for standard genome sequencing and annotation.</title>
        <authorList>
            <consortium name="The Broad Institute Genomics Platform"/>
            <consortium name="The Broad Institute Genome Sequencing Center for Infectious Disease"/>
            <person name="Wu L."/>
            <person name="Ma J."/>
        </authorList>
    </citation>
    <scope>NUCLEOTIDE SEQUENCE [LARGE SCALE GENOMIC DNA]</scope>
    <source>
        <strain evidence="5">KCTC 22245</strain>
    </source>
</reference>
<dbReference type="InterPro" id="IPR012338">
    <property type="entry name" value="Beta-lactam/transpept-like"/>
</dbReference>
<evidence type="ECO:0000256" key="1">
    <source>
        <dbReference type="SAM" id="SignalP"/>
    </source>
</evidence>
<dbReference type="InterPro" id="IPR021860">
    <property type="entry name" value="Peptidase_S12_Pab87-rel_C"/>
</dbReference>
<dbReference type="Pfam" id="PF11954">
    <property type="entry name" value="DUF3471"/>
    <property type="match status" value="1"/>
</dbReference>
<dbReference type="SUPFAM" id="SSF56601">
    <property type="entry name" value="beta-lactamase/transpeptidase-like"/>
    <property type="match status" value="1"/>
</dbReference>
<feature type="signal peptide" evidence="1">
    <location>
        <begin position="1"/>
        <end position="29"/>
    </location>
</feature>
<dbReference type="Proteomes" id="UP001595607">
    <property type="component" value="Unassembled WGS sequence"/>
</dbReference>
<dbReference type="Pfam" id="PF00144">
    <property type="entry name" value="Beta-lactamase"/>
    <property type="match status" value="1"/>
</dbReference>
<sequence>MPKNLVRVFSSLMVSALFFLAFANATANAAEQAAPEAIAIDKMVEDAFAQFEVMPGLAVAVYTPQGSYASGFGVTDIETAEAVTEDTAFYIASSTKSMWALALAIQHERGDIDLDQPLSDYAPDAPFRRSIDTDRITPRDLLAMSSGIKNRPFVHRVAYSGEHTPELLWDLIGTTRENSAPEIGYGQFRYTNWNYILLSRLVEHEQQTTWQDILSEEIFGPLGMSRTTPFMSVAEAEGWSVAKPHSTVEPDGAARTYLRKTDATMHSAGGVIMSARDALAWLEIFVEDGTHDGKQVIPQAVIRASRQPLTAADTTFNGYQRDHYGLGWYIGPYRDTGHQLVHHFGSFPGARAHVSYMPDQHIGVAVFANDSGIGDRYVDVLANGIYDRLLALPEAEANYQKGIEDVDAWADDLRVRIAALRSDIASRPSTLSRPLADYAGTYVDKEYGTISVSVEDDRLRMTNGVMTTIAQPGTEAETVRVELIPLQGEIIEFKARGPEISQLKYEGATFRKE</sequence>
<feature type="domain" description="Peptidase S12 Pab87-related C-terminal" evidence="3">
    <location>
        <begin position="428"/>
        <end position="462"/>
    </location>
</feature>
<keyword evidence="5" id="KW-1185">Reference proteome</keyword>
<evidence type="ECO:0000313" key="4">
    <source>
        <dbReference type="EMBL" id="MFC3303095.1"/>
    </source>
</evidence>